<keyword evidence="3 11" id="KW-0813">Transport</keyword>
<feature type="repeat" description="Solcar" evidence="10">
    <location>
        <begin position="121"/>
        <end position="205"/>
    </location>
</feature>
<dbReference type="GeneID" id="116942800"/>
<dbReference type="RefSeq" id="XP_032810976.1">
    <property type="nucleotide sequence ID" value="XM_032955085.1"/>
</dbReference>
<keyword evidence="8" id="KW-0496">Mitochondrion</keyword>
<evidence type="ECO:0000256" key="9">
    <source>
        <dbReference type="ARBA" id="ARBA00023136"/>
    </source>
</evidence>
<comment type="similarity">
    <text evidence="2 11">Belongs to the mitochondrial carrier (TC 2.A.29) family.</text>
</comment>
<evidence type="ECO:0000256" key="11">
    <source>
        <dbReference type="RuleBase" id="RU000488"/>
    </source>
</evidence>
<evidence type="ECO:0000313" key="14">
    <source>
        <dbReference type="RefSeq" id="XP_032810976.1"/>
    </source>
</evidence>
<dbReference type="Pfam" id="PF00153">
    <property type="entry name" value="Mito_carr"/>
    <property type="match status" value="3"/>
</dbReference>
<comment type="subcellular location">
    <subcellularLocation>
        <location evidence="1">Mitochondrion inner membrane</location>
        <topology evidence="1">Multi-pass membrane protein</topology>
    </subcellularLocation>
</comment>
<dbReference type="Proteomes" id="UP001318040">
    <property type="component" value="Chromosome 16"/>
</dbReference>
<dbReference type="GO" id="GO:0051724">
    <property type="term" value="F:NAD transmembrane transporter activity"/>
    <property type="evidence" value="ECO:0007669"/>
    <property type="project" value="TreeGrafter"/>
</dbReference>
<evidence type="ECO:0000256" key="8">
    <source>
        <dbReference type="ARBA" id="ARBA00023128"/>
    </source>
</evidence>
<name>A0AAJ7T6C1_PETMA</name>
<evidence type="ECO:0000256" key="6">
    <source>
        <dbReference type="ARBA" id="ARBA00022792"/>
    </source>
</evidence>
<evidence type="ECO:0000256" key="12">
    <source>
        <dbReference type="SAM" id="Phobius"/>
    </source>
</evidence>
<dbReference type="CTD" id="92014"/>
<organism evidence="13 15">
    <name type="scientific">Petromyzon marinus</name>
    <name type="common">Sea lamprey</name>
    <dbReference type="NCBI Taxonomy" id="7757"/>
    <lineage>
        <taxon>Eukaryota</taxon>
        <taxon>Metazoa</taxon>
        <taxon>Chordata</taxon>
        <taxon>Craniata</taxon>
        <taxon>Vertebrata</taxon>
        <taxon>Cyclostomata</taxon>
        <taxon>Hyperoartia</taxon>
        <taxon>Petromyzontiformes</taxon>
        <taxon>Petromyzontidae</taxon>
        <taxon>Petromyzon</taxon>
    </lineage>
</organism>
<evidence type="ECO:0000256" key="1">
    <source>
        <dbReference type="ARBA" id="ARBA00004448"/>
    </source>
</evidence>
<gene>
    <name evidence="14 15" type="primary">SLC25A51</name>
</gene>
<evidence type="ECO:0000256" key="7">
    <source>
        <dbReference type="ARBA" id="ARBA00022989"/>
    </source>
</evidence>
<dbReference type="PROSITE" id="PS50920">
    <property type="entry name" value="SOLCAR"/>
    <property type="match status" value="3"/>
</dbReference>
<keyword evidence="13" id="KW-1185">Reference proteome</keyword>
<dbReference type="InterPro" id="IPR018108">
    <property type="entry name" value="MCP_transmembrane"/>
</dbReference>
<reference evidence="14 15" key="1">
    <citation type="submission" date="2025-04" db="UniProtKB">
        <authorList>
            <consortium name="RefSeq"/>
        </authorList>
    </citation>
    <scope>IDENTIFICATION</scope>
    <source>
        <tissue evidence="14 15">Sperm</tissue>
    </source>
</reference>
<dbReference type="PANTHER" id="PTHR46131">
    <property type="entry name" value="SD08549P"/>
    <property type="match status" value="1"/>
</dbReference>
<dbReference type="PANTHER" id="PTHR46131:SF1">
    <property type="entry name" value="SD08549P"/>
    <property type="match status" value="1"/>
</dbReference>
<accession>A0AAJ7T6C1</accession>
<keyword evidence="5" id="KW-0677">Repeat</keyword>
<keyword evidence="9 10" id="KW-0472">Membrane</keyword>
<evidence type="ECO:0000256" key="5">
    <source>
        <dbReference type="ARBA" id="ARBA00022737"/>
    </source>
</evidence>
<dbReference type="InterPro" id="IPR052465">
    <property type="entry name" value="Mito_NAD+_Carrier"/>
</dbReference>
<dbReference type="GO" id="GO:0005743">
    <property type="term" value="C:mitochondrial inner membrane"/>
    <property type="evidence" value="ECO:0007669"/>
    <property type="project" value="UniProtKB-SubCell"/>
</dbReference>
<feature type="transmembrane region" description="Helical" evidence="12">
    <location>
        <begin position="36"/>
        <end position="54"/>
    </location>
</feature>
<proteinExistence type="inferred from homology"/>
<keyword evidence="7 12" id="KW-1133">Transmembrane helix</keyword>
<evidence type="ECO:0000313" key="13">
    <source>
        <dbReference type="Proteomes" id="UP001318040"/>
    </source>
</evidence>
<feature type="repeat" description="Solcar" evidence="10">
    <location>
        <begin position="31"/>
        <end position="111"/>
    </location>
</feature>
<sequence>MRHLVEPEVREAGKGRAVLPHPEFPHHSARADSSKYYVAGYAAAFLNIIVTFPVNKLMFRQQLHGSLARDALRQLRAEGVRRLYRGLLPPLAQKTTTLALMFGLYEDFSAALLGSRPSGVPEALPRALAAVLAGSAEAALAPFERVQTLLQDARHQATFRNTAHAFRALRAHGVREYYRGLVPILLRNGPSNAIFFGLRGPIKEALPRARTPASHVANDFACGGFLGALLSTLFYPLNVVKVRMQSRVGGDFLGFAQALAIVWQERDRRVSRLFRGVHVNYQRSILSWGIINATYELVLRFL</sequence>
<dbReference type="AlphaFoldDB" id="A0AAJ7T6C1"/>
<keyword evidence="4 10" id="KW-0812">Transmembrane</keyword>
<feature type="repeat" description="Solcar" evidence="10">
    <location>
        <begin position="214"/>
        <end position="301"/>
    </location>
</feature>
<evidence type="ECO:0000256" key="10">
    <source>
        <dbReference type="PROSITE-ProRule" id="PRU00282"/>
    </source>
</evidence>
<evidence type="ECO:0000256" key="4">
    <source>
        <dbReference type="ARBA" id="ARBA00022692"/>
    </source>
</evidence>
<evidence type="ECO:0000256" key="2">
    <source>
        <dbReference type="ARBA" id="ARBA00006375"/>
    </source>
</evidence>
<protein>
    <submittedName>
        <fullName evidence="14 15">Solute carrier family 25 member 51 isoform X2</fullName>
    </submittedName>
</protein>
<evidence type="ECO:0000256" key="3">
    <source>
        <dbReference type="ARBA" id="ARBA00022448"/>
    </source>
</evidence>
<dbReference type="Gene3D" id="1.50.40.10">
    <property type="entry name" value="Mitochondrial carrier domain"/>
    <property type="match status" value="1"/>
</dbReference>
<evidence type="ECO:0000313" key="15">
    <source>
        <dbReference type="RefSeq" id="XP_032810978.1"/>
    </source>
</evidence>
<dbReference type="InterPro" id="IPR023395">
    <property type="entry name" value="MCP_dom_sf"/>
</dbReference>
<dbReference type="SUPFAM" id="SSF103506">
    <property type="entry name" value="Mitochondrial carrier"/>
    <property type="match status" value="1"/>
</dbReference>
<dbReference type="RefSeq" id="XP_032810978.1">
    <property type="nucleotide sequence ID" value="XM_032955087.1"/>
</dbReference>
<keyword evidence="6" id="KW-0999">Mitochondrion inner membrane</keyword>